<protein>
    <submittedName>
        <fullName evidence="1">Ferritin-like protein</fullName>
    </submittedName>
</protein>
<accession>A0A7W0C9V7</accession>
<sequence>MPDNQISVGGRQIEVRGLTRKEVKELAEDGLNLGALPRSLAEQAVDAVFKRVLSQDDTDYLDGLVNAEAVRVYRRIMDLTYGSGEEEKNS</sequence>
<evidence type="ECO:0000313" key="2">
    <source>
        <dbReference type="Proteomes" id="UP000525298"/>
    </source>
</evidence>
<name>A0A7W0C9V7_9BACT</name>
<evidence type="ECO:0000313" key="1">
    <source>
        <dbReference type="EMBL" id="MBA2881833.1"/>
    </source>
</evidence>
<organism evidence="1 2">
    <name type="scientific">Desulfosalsimonas propionicica</name>
    <dbReference type="NCBI Taxonomy" id="332175"/>
    <lineage>
        <taxon>Bacteria</taxon>
        <taxon>Pseudomonadati</taxon>
        <taxon>Thermodesulfobacteriota</taxon>
        <taxon>Desulfobacteria</taxon>
        <taxon>Desulfobacterales</taxon>
        <taxon>Desulfosalsimonadaceae</taxon>
        <taxon>Desulfosalsimonas</taxon>
    </lineage>
</organism>
<dbReference type="RefSeq" id="WP_181551482.1">
    <property type="nucleotide sequence ID" value="NZ_JACDUS010000005.1"/>
</dbReference>
<keyword evidence="2" id="KW-1185">Reference proteome</keyword>
<dbReference type="Proteomes" id="UP000525298">
    <property type="component" value="Unassembled WGS sequence"/>
</dbReference>
<proteinExistence type="predicted"/>
<comment type="caution">
    <text evidence="1">The sequence shown here is derived from an EMBL/GenBank/DDBJ whole genome shotgun (WGS) entry which is preliminary data.</text>
</comment>
<dbReference type="EMBL" id="JACDUS010000005">
    <property type="protein sequence ID" value="MBA2881833.1"/>
    <property type="molecule type" value="Genomic_DNA"/>
</dbReference>
<reference evidence="1 2" key="1">
    <citation type="submission" date="2020-07" db="EMBL/GenBank/DDBJ databases">
        <title>Genomic Encyclopedia of Type Strains, Phase IV (KMG-IV): sequencing the most valuable type-strain genomes for metagenomic binning, comparative biology and taxonomic classification.</title>
        <authorList>
            <person name="Goeker M."/>
        </authorList>
    </citation>
    <scope>NUCLEOTIDE SEQUENCE [LARGE SCALE GENOMIC DNA]</scope>
    <source>
        <strain evidence="1 2">DSM 17721</strain>
    </source>
</reference>
<dbReference type="AlphaFoldDB" id="A0A7W0C9V7"/>
<gene>
    <name evidence="1" type="ORF">HNR65_002164</name>
</gene>